<comment type="caution">
    <text evidence="1">The sequence shown here is derived from an EMBL/GenBank/DDBJ whole genome shotgun (WGS) entry which is preliminary data.</text>
</comment>
<dbReference type="AlphaFoldDB" id="A0A373FTX4"/>
<sequence>MSKPKRRFVARAQAGQGWRIWDNTIGRWWGEAYADMPEQLLQELNGGKRPEQLQQLQQLQKQMPRKR</sequence>
<keyword evidence="2" id="KW-1185">Reference proteome</keyword>
<protein>
    <submittedName>
        <fullName evidence="1">Uncharacterized protein</fullName>
    </submittedName>
</protein>
<dbReference type="Proteomes" id="UP000261948">
    <property type="component" value="Unassembled WGS sequence"/>
</dbReference>
<reference evidence="1 2" key="1">
    <citation type="submission" date="2018-08" db="EMBL/GenBank/DDBJ databases">
        <title>Comamonas testosteroni strain SWCO2.</title>
        <authorList>
            <person name="Jiang N."/>
            <person name="Zhang X.Z."/>
        </authorList>
    </citation>
    <scope>NUCLEOTIDE SEQUENCE [LARGE SCALE GENOMIC DNA]</scope>
    <source>
        <strain evidence="1 2">SWCO2</strain>
    </source>
</reference>
<dbReference type="OrthoDB" id="72635at2"/>
<proteinExistence type="predicted"/>
<name>A0A373FTX4_COMTE</name>
<organism evidence="1 2">
    <name type="scientific">Comamonas testosteroni</name>
    <name type="common">Pseudomonas testosteroni</name>
    <dbReference type="NCBI Taxonomy" id="285"/>
    <lineage>
        <taxon>Bacteria</taxon>
        <taxon>Pseudomonadati</taxon>
        <taxon>Pseudomonadota</taxon>
        <taxon>Betaproteobacteria</taxon>
        <taxon>Burkholderiales</taxon>
        <taxon>Comamonadaceae</taxon>
        <taxon>Comamonas</taxon>
    </lineage>
</organism>
<evidence type="ECO:0000313" key="2">
    <source>
        <dbReference type="Proteomes" id="UP000261948"/>
    </source>
</evidence>
<evidence type="ECO:0000313" key="1">
    <source>
        <dbReference type="EMBL" id="RGE46895.1"/>
    </source>
</evidence>
<accession>A0A373FTX4</accession>
<gene>
    <name evidence="1" type="ORF">DZC30_00295</name>
</gene>
<dbReference type="EMBL" id="QURR01000001">
    <property type="protein sequence ID" value="RGE46895.1"/>
    <property type="molecule type" value="Genomic_DNA"/>
</dbReference>